<dbReference type="Pfam" id="PF00990">
    <property type="entry name" value="GGDEF"/>
    <property type="match status" value="1"/>
</dbReference>
<dbReference type="PANTHER" id="PTHR45138:SF9">
    <property type="entry name" value="DIGUANYLATE CYCLASE DGCM-RELATED"/>
    <property type="match status" value="1"/>
</dbReference>
<dbReference type="SMART" id="SM00267">
    <property type="entry name" value="GGDEF"/>
    <property type="match status" value="1"/>
</dbReference>
<evidence type="ECO:0000313" key="5">
    <source>
        <dbReference type="EMBL" id="MFC3912799.1"/>
    </source>
</evidence>
<keyword evidence="5" id="KW-0548">Nucleotidyltransferase</keyword>
<feature type="transmembrane region" description="Helical" evidence="3">
    <location>
        <begin position="161"/>
        <end position="178"/>
    </location>
</feature>
<evidence type="ECO:0000256" key="2">
    <source>
        <dbReference type="ARBA" id="ARBA00034247"/>
    </source>
</evidence>
<accession>A0ABV8CLK8</accession>
<feature type="domain" description="GGDEF" evidence="4">
    <location>
        <begin position="244"/>
        <end position="380"/>
    </location>
</feature>
<reference evidence="6" key="1">
    <citation type="journal article" date="2019" name="Int. J. Syst. Evol. Microbiol.">
        <title>The Global Catalogue of Microorganisms (GCM) 10K type strain sequencing project: providing services to taxonomists for standard genome sequencing and annotation.</title>
        <authorList>
            <consortium name="The Broad Institute Genomics Platform"/>
            <consortium name="The Broad Institute Genome Sequencing Center for Infectious Disease"/>
            <person name="Wu L."/>
            <person name="Ma J."/>
        </authorList>
    </citation>
    <scope>NUCLEOTIDE SEQUENCE [LARGE SCALE GENOMIC DNA]</scope>
    <source>
        <strain evidence="6">CCUG 54939</strain>
    </source>
</reference>
<dbReference type="NCBIfam" id="TIGR00254">
    <property type="entry name" value="GGDEF"/>
    <property type="match status" value="1"/>
</dbReference>
<dbReference type="SUPFAM" id="SSF55073">
    <property type="entry name" value="Nucleotide cyclase"/>
    <property type="match status" value="1"/>
</dbReference>
<evidence type="ECO:0000256" key="1">
    <source>
        <dbReference type="ARBA" id="ARBA00012528"/>
    </source>
</evidence>
<name>A0ABV8CLK8_9GAMM</name>
<keyword evidence="6" id="KW-1185">Reference proteome</keyword>
<sequence length="380" mass="42953">MIGYPRIQLKVRRAQISYLYANGSYSMPALFLITLLAIWTSGPYVLSPLWHAWLVSSVIILAGRTTHLWWRRTRRSTSIRRLEYEYFIGSTCSAIVWCMGLIFFMSRLPDIERMLMLLLSCMYISASGVLLLNSARCFYATVVPIAAVILLELSTELSPSRNLLIAVVLFCLLFASLARRHVLHWQLADLADRYAHAAMARKLKRTTETLRIASQSDGLTELANRGHFDQQLRTYWRRCSRAVSPLSLLLIDVDHFKQFNDKYGHQAGDECLRRVGALIQSVLRREEDLAARYGGEEFVVLLPYTGLEGARQMAQRIQQSLQASQIPHLASTVAKVVTCSVGVAAVTPDMSNDASELVERADVALYRAKRQGRNRIVIAD</sequence>
<keyword evidence="5" id="KW-0808">Transferase</keyword>
<dbReference type="InterPro" id="IPR050469">
    <property type="entry name" value="Diguanylate_Cyclase"/>
</dbReference>
<dbReference type="EC" id="2.7.7.65" evidence="1"/>
<keyword evidence="3" id="KW-0812">Transmembrane</keyword>
<dbReference type="InterPro" id="IPR000160">
    <property type="entry name" value="GGDEF_dom"/>
</dbReference>
<dbReference type="InterPro" id="IPR043128">
    <property type="entry name" value="Rev_trsase/Diguanyl_cyclase"/>
</dbReference>
<dbReference type="InterPro" id="IPR029787">
    <property type="entry name" value="Nucleotide_cyclase"/>
</dbReference>
<keyword evidence="3" id="KW-0472">Membrane</keyword>
<proteinExistence type="predicted"/>
<dbReference type="CDD" id="cd01949">
    <property type="entry name" value="GGDEF"/>
    <property type="match status" value="1"/>
</dbReference>
<feature type="transmembrane region" description="Helical" evidence="3">
    <location>
        <begin position="45"/>
        <end position="63"/>
    </location>
</feature>
<dbReference type="Proteomes" id="UP001595692">
    <property type="component" value="Unassembled WGS sequence"/>
</dbReference>
<protein>
    <recommendedName>
        <fullName evidence="1">diguanylate cyclase</fullName>
        <ecNumber evidence="1">2.7.7.65</ecNumber>
    </recommendedName>
</protein>
<comment type="caution">
    <text evidence="5">The sequence shown here is derived from an EMBL/GenBank/DDBJ whole genome shotgun (WGS) entry which is preliminary data.</text>
</comment>
<keyword evidence="3" id="KW-1133">Transmembrane helix</keyword>
<dbReference type="RefSeq" id="WP_377151218.1">
    <property type="nucleotide sequence ID" value="NZ_JBHSAF010000003.1"/>
</dbReference>
<dbReference type="PROSITE" id="PS50887">
    <property type="entry name" value="GGDEF"/>
    <property type="match status" value="1"/>
</dbReference>
<feature type="transmembrane region" description="Helical" evidence="3">
    <location>
        <begin position="20"/>
        <end position="39"/>
    </location>
</feature>
<feature type="transmembrane region" description="Helical" evidence="3">
    <location>
        <begin position="137"/>
        <end position="155"/>
    </location>
</feature>
<dbReference type="PANTHER" id="PTHR45138">
    <property type="entry name" value="REGULATORY COMPONENTS OF SENSORY TRANSDUCTION SYSTEM"/>
    <property type="match status" value="1"/>
</dbReference>
<feature type="transmembrane region" description="Helical" evidence="3">
    <location>
        <begin position="114"/>
        <end position="132"/>
    </location>
</feature>
<dbReference type="Gene3D" id="3.30.70.270">
    <property type="match status" value="1"/>
</dbReference>
<dbReference type="GO" id="GO:0052621">
    <property type="term" value="F:diguanylate cyclase activity"/>
    <property type="evidence" value="ECO:0007669"/>
    <property type="project" value="UniProtKB-EC"/>
</dbReference>
<organism evidence="5 6">
    <name type="scientific">Pseudaeromonas sharmana</name>
    <dbReference type="NCBI Taxonomy" id="328412"/>
    <lineage>
        <taxon>Bacteria</taxon>
        <taxon>Pseudomonadati</taxon>
        <taxon>Pseudomonadota</taxon>
        <taxon>Gammaproteobacteria</taxon>
        <taxon>Aeromonadales</taxon>
        <taxon>Aeromonadaceae</taxon>
        <taxon>Pseudaeromonas</taxon>
    </lineage>
</organism>
<dbReference type="EMBL" id="JBHSAF010000003">
    <property type="protein sequence ID" value="MFC3912799.1"/>
    <property type="molecule type" value="Genomic_DNA"/>
</dbReference>
<evidence type="ECO:0000259" key="4">
    <source>
        <dbReference type="PROSITE" id="PS50887"/>
    </source>
</evidence>
<comment type="catalytic activity">
    <reaction evidence="2">
        <text>2 GTP = 3',3'-c-di-GMP + 2 diphosphate</text>
        <dbReference type="Rhea" id="RHEA:24898"/>
        <dbReference type="ChEBI" id="CHEBI:33019"/>
        <dbReference type="ChEBI" id="CHEBI:37565"/>
        <dbReference type="ChEBI" id="CHEBI:58805"/>
        <dbReference type="EC" id="2.7.7.65"/>
    </reaction>
</comment>
<gene>
    <name evidence="5" type="ORF">ACFOSS_04875</name>
</gene>
<evidence type="ECO:0000313" key="6">
    <source>
        <dbReference type="Proteomes" id="UP001595692"/>
    </source>
</evidence>
<feature type="transmembrane region" description="Helical" evidence="3">
    <location>
        <begin position="84"/>
        <end position="108"/>
    </location>
</feature>
<evidence type="ECO:0000256" key="3">
    <source>
        <dbReference type="SAM" id="Phobius"/>
    </source>
</evidence>